<evidence type="ECO:0000256" key="4">
    <source>
        <dbReference type="ARBA" id="ARBA00015102"/>
    </source>
</evidence>
<evidence type="ECO:0000313" key="27">
    <source>
        <dbReference type="Proteomes" id="UP000189475"/>
    </source>
</evidence>
<evidence type="ECO:0000256" key="13">
    <source>
        <dbReference type="ARBA" id="ARBA00022840"/>
    </source>
</evidence>
<evidence type="ECO:0000256" key="21">
    <source>
        <dbReference type="ARBA" id="ARBA00033239"/>
    </source>
</evidence>
<dbReference type="PROSITE" id="PS50846">
    <property type="entry name" value="HMA_2"/>
    <property type="match status" value="1"/>
</dbReference>
<proteinExistence type="inferred from homology"/>
<dbReference type="GO" id="GO:0055070">
    <property type="term" value="P:copper ion homeostasis"/>
    <property type="evidence" value="ECO:0007669"/>
    <property type="project" value="TreeGrafter"/>
</dbReference>
<dbReference type="GO" id="GO:0005886">
    <property type="term" value="C:plasma membrane"/>
    <property type="evidence" value="ECO:0007669"/>
    <property type="project" value="UniProtKB-SubCell"/>
</dbReference>
<evidence type="ECO:0000256" key="17">
    <source>
        <dbReference type="ARBA" id="ARBA00023008"/>
    </source>
</evidence>
<dbReference type="AlphaFoldDB" id="A0A1R4B029"/>
<dbReference type="PROSITE" id="PS01047">
    <property type="entry name" value="HMA_1"/>
    <property type="match status" value="1"/>
</dbReference>
<keyword evidence="27" id="KW-1185">Reference proteome</keyword>
<dbReference type="NCBIfam" id="TIGR01494">
    <property type="entry name" value="ATPase_P-type"/>
    <property type="match status" value="1"/>
</dbReference>
<evidence type="ECO:0000256" key="11">
    <source>
        <dbReference type="ARBA" id="ARBA00022741"/>
    </source>
</evidence>
<protein>
    <recommendedName>
        <fullName evidence="4">Copper-exporting P-type ATPase</fullName>
        <ecNumber evidence="3">7.2.2.8</ecNumber>
    </recommendedName>
    <alternativeName>
        <fullName evidence="20">Copper-exporting P-type ATPase A</fullName>
    </alternativeName>
    <alternativeName>
        <fullName evidence="21">Cu(+)-exporting ATPase</fullName>
    </alternativeName>
</protein>
<keyword evidence="6 23" id="KW-1003">Cell membrane</keyword>
<name>A0A1R4B029_9VIBR</name>
<dbReference type="RefSeq" id="WP_077311423.1">
    <property type="nucleotide sequence ID" value="NZ_AP024887.1"/>
</dbReference>
<dbReference type="InterPro" id="IPR006121">
    <property type="entry name" value="HMA_dom"/>
</dbReference>
<dbReference type="Gene3D" id="3.30.70.100">
    <property type="match status" value="2"/>
</dbReference>
<dbReference type="SFLD" id="SFLDS00003">
    <property type="entry name" value="Haloacid_Dehalogenase"/>
    <property type="match status" value="1"/>
</dbReference>
<keyword evidence="7" id="KW-0597">Phosphoprotein</keyword>
<dbReference type="GO" id="GO:0043682">
    <property type="term" value="F:P-type divalent copper transporter activity"/>
    <property type="evidence" value="ECO:0007669"/>
    <property type="project" value="TreeGrafter"/>
</dbReference>
<dbReference type="EC" id="7.2.2.8" evidence="3"/>
<dbReference type="FunFam" id="3.30.70.100:FF:000001">
    <property type="entry name" value="ATPase copper transporting beta"/>
    <property type="match status" value="1"/>
</dbReference>
<dbReference type="InterPro" id="IPR001757">
    <property type="entry name" value="P_typ_ATPase"/>
</dbReference>
<dbReference type="Gene3D" id="3.40.1110.10">
    <property type="entry name" value="Calcium-transporting ATPase, cytoplasmic domain N"/>
    <property type="match status" value="1"/>
</dbReference>
<feature type="transmembrane region" description="Helical" evidence="23">
    <location>
        <begin position="870"/>
        <end position="891"/>
    </location>
</feature>
<dbReference type="InterPro" id="IPR023214">
    <property type="entry name" value="HAD_sf"/>
</dbReference>
<dbReference type="NCBIfam" id="TIGR01511">
    <property type="entry name" value="ATPase-IB1_Cu"/>
    <property type="match status" value="1"/>
</dbReference>
<sequence length="904" mass="96892">MRHYSLPLSGLHCMGCARKLERQLHQDIQGCIIDKISPTFIELDAEASFSEILKSINVLGYSAGYDYTFALDGLHCSGCVKTLTQYLEPDEDIANLSVTQERLSLTTPLSKAEIQHKVANAGYQAIDEEIQQENATPSDTPPQTSSVTPTEQGIEHTSATPSNDSISLMVEGMSCASCVSSVEKAILSVSGVQRAQVNLAEQSALAIGHVANVDALVKAIEQAGYHAHPVEDAADQQRQQQEQLNQTKKNHLRNAILGLATGLPLMLWGILGGDMSVTTHMQRLVWGIIGMVCLAVLATAGRHFFINAWRSLVHKRATMDTLVALGTAVAWMYSIAVILIPNWFPLASRHVYFEASAMIIGLISLGHYIETKAKARTTHSLQALIKLQPDQATVIREGKEESILVDNIEQGMQLRIKPGEKFPVDGEVVSGDSYVDEAMLTGEPMPVHKAQSDTVSAGTLNQDGTLVITATNIGAHTLLSRIIQMVRQAQSSKPKIATLADQISAVFVPIVISIAILTALVWYIIGPQPTLSYMLVAATSVLIIACPCALGLATPLSITVGVGKAAELGMLIKDADALQTASQVSAVVFDKTGTLTQGQPGVQEATFVAPEKEVVSLAYGLEQHSEHPLAQAISQYALNQSVTPAQVSDFSSQRGKGISATHQNGTVSVGSIRYMQELDIDLSEIESTLEHYQSNAWTPVLIARENNILGCFAISDPLRDESLETIQALKARGIHTVMLTGDNQHVADAMASTLGLQQVIAGVLPDEKAQHIEAIQKQYGMVAMVGDGMNDAPALAQANVSMAMASGSDIAIDTASITLLHSSPMTIVHSIDLSKATMRNIKQNLLGAFFYNTLGIPIAAGALYPAFGFMLSPVVAGTAMALSSITVVTNANRLRWFTPSQKNQ</sequence>
<keyword evidence="16 23" id="KW-1133">Transmembrane helix</keyword>
<dbReference type="OrthoDB" id="9814270at2"/>
<evidence type="ECO:0000256" key="20">
    <source>
        <dbReference type="ARBA" id="ARBA00029719"/>
    </source>
</evidence>
<comment type="subcellular location">
    <subcellularLocation>
        <location evidence="1">Cell membrane</location>
        <topology evidence="1">Multi-pass membrane protein</topology>
    </subcellularLocation>
</comment>
<feature type="transmembrane region" description="Helical" evidence="23">
    <location>
        <begin position="252"/>
        <end position="271"/>
    </location>
</feature>
<keyword evidence="5" id="KW-0813">Transport</keyword>
<keyword evidence="17" id="KW-0186">Copper</keyword>
<dbReference type="GO" id="GO:0005524">
    <property type="term" value="F:ATP binding"/>
    <property type="evidence" value="ECO:0007669"/>
    <property type="project" value="UniProtKB-UniRule"/>
</dbReference>
<accession>A0A1R4B029</accession>
<organism evidence="26 27">
    <name type="scientific">Vibrio palustris</name>
    <dbReference type="NCBI Taxonomy" id="1918946"/>
    <lineage>
        <taxon>Bacteria</taxon>
        <taxon>Pseudomonadati</taxon>
        <taxon>Pseudomonadota</taxon>
        <taxon>Gammaproteobacteria</taxon>
        <taxon>Vibrionales</taxon>
        <taxon>Vibrionaceae</taxon>
        <taxon>Vibrio</taxon>
    </lineage>
</organism>
<dbReference type="PRINTS" id="PR00943">
    <property type="entry name" value="CUATPASE"/>
</dbReference>
<dbReference type="SUPFAM" id="SSF81665">
    <property type="entry name" value="Calcium ATPase, transmembrane domain M"/>
    <property type="match status" value="1"/>
</dbReference>
<dbReference type="EMBL" id="FUFT01000001">
    <property type="protein sequence ID" value="SJL82275.1"/>
    <property type="molecule type" value="Genomic_DNA"/>
</dbReference>
<evidence type="ECO:0000256" key="7">
    <source>
        <dbReference type="ARBA" id="ARBA00022553"/>
    </source>
</evidence>
<dbReference type="SFLD" id="SFLDG00002">
    <property type="entry name" value="C1.7:_P-type_atpase_like"/>
    <property type="match status" value="1"/>
</dbReference>
<evidence type="ECO:0000256" key="16">
    <source>
        <dbReference type="ARBA" id="ARBA00022989"/>
    </source>
</evidence>
<dbReference type="PROSITE" id="PS00154">
    <property type="entry name" value="ATPASE_E1_E2"/>
    <property type="match status" value="1"/>
</dbReference>
<dbReference type="InterPro" id="IPR044492">
    <property type="entry name" value="P_typ_ATPase_HD_dom"/>
</dbReference>
<dbReference type="CDD" id="cd00371">
    <property type="entry name" value="HMA"/>
    <property type="match status" value="3"/>
</dbReference>
<evidence type="ECO:0000256" key="14">
    <source>
        <dbReference type="ARBA" id="ARBA00022842"/>
    </source>
</evidence>
<feature type="transmembrane region" description="Helical" evidence="23">
    <location>
        <begin position="283"/>
        <end position="301"/>
    </location>
</feature>
<dbReference type="Proteomes" id="UP000189475">
    <property type="component" value="Unassembled WGS sequence"/>
</dbReference>
<evidence type="ECO:0000256" key="10">
    <source>
        <dbReference type="ARBA" id="ARBA00022737"/>
    </source>
</evidence>
<keyword evidence="11 23" id="KW-0547">Nucleotide-binding</keyword>
<dbReference type="PANTHER" id="PTHR43520:SF6">
    <property type="entry name" value="COPPER-EXPORTING P-TYPE ATPASE"/>
    <property type="match status" value="1"/>
</dbReference>
<dbReference type="PROSITE" id="PS01229">
    <property type="entry name" value="COF_2"/>
    <property type="match status" value="1"/>
</dbReference>
<feature type="transmembrane region" description="Helical" evidence="23">
    <location>
        <begin position="322"/>
        <end position="344"/>
    </location>
</feature>
<evidence type="ECO:0000256" key="3">
    <source>
        <dbReference type="ARBA" id="ARBA00012517"/>
    </source>
</evidence>
<keyword evidence="15" id="KW-1278">Translocase</keyword>
<reference evidence="26 27" key="1">
    <citation type="submission" date="2017-02" db="EMBL/GenBank/DDBJ databases">
        <authorList>
            <person name="Peterson S.W."/>
        </authorList>
    </citation>
    <scope>NUCLEOTIDE SEQUENCE [LARGE SCALE GENOMIC DNA]</scope>
    <source>
        <strain evidence="26 27">CECT 9027</strain>
    </source>
</reference>
<dbReference type="Pfam" id="PF00702">
    <property type="entry name" value="Hydrolase"/>
    <property type="match status" value="1"/>
</dbReference>
<keyword evidence="26" id="KW-0378">Hydrolase</keyword>
<feature type="region of interest" description="Disordered" evidence="24">
    <location>
        <begin position="133"/>
        <end position="165"/>
    </location>
</feature>
<dbReference type="NCBIfam" id="TIGR01525">
    <property type="entry name" value="ATPase-IB_hvy"/>
    <property type="match status" value="1"/>
</dbReference>
<feature type="transmembrane region" description="Helical" evidence="23">
    <location>
        <begin position="845"/>
        <end position="864"/>
    </location>
</feature>
<keyword evidence="19 23" id="KW-0472">Membrane</keyword>
<dbReference type="SUPFAM" id="SSF55008">
    <property type="entry name" value="HMA, heavy metal-associated domain"/>
    <property type="match status" value="2"/>
</dbReference>
<dbReference type="PRINTS" id="PR00119">
    <property type="entry name" value="CATATPASE"/>
</dbReference>
<feature type="transmembrane region" description="Helical" evidence="23">
    <location>
        <begin position="350"/>
        <end position="369"/>
    </location>
</feature>
<comment type="catalytic activity">
    <reaction evidence="22">
        <text>Cu(+)(in) + ATP + H2O = Cu(+)(out) + ADP + phosphate + H(+)</text>
        <dbReference type="Rhea" id="RHEA:25792"/>
        <dbReference type="ChEBI" id="CHEBI:15377"/>
        <dbReference type="ChEBI" id="CHEBI:15378"/>
        <dbReference type="ChEBI" id="CHEBI:30616"/>
        <dbReference type="ChEBI" id="CHEBI:43474"/>
        <dbReference type="ChEBI" id="CHEBI:49552"/>
        <dbReference type="ChEBI" id="CHEBI:456216"/>
        <dbReference type="EC" id="7.2.2.8"/>
    </reaction>
</comment>
<keyword evidence="14" id="KW-0460">Magnesium</keyword>
<gene>
    <name evidence="26" type="primary">copA_1</name>
    <name evidence="26" type="ORF">VPAL9027_00188</name>
</gene>
<evidence type="ECO:0000313" key="26">
    <source>
        <dbReference type="EMBL" id="SJL82275.1"/>
    </source>
</evidence>
<dbReference type="GO" id="GO:0140581">
    <property type="term" value="F:P-type monovalent copper transporter activity"/>
    <property type="evidence" value="ECO:0007669"/>
    <property type="project" value="UniProtKB-EC"/>
</dbReference>
<evidence type="ECO:0000259" key="25">
    <source>
        <dbReference type="PROSITE" id="PS50846"/>
    </source>
</evidence>
<evidence type="ECO:0000256" key="5">
    <source>
        <dbReference type="ARBA" id="ARBA00022448"/>
    </source>
</evidence>
<evidence type="ECO:0000256" key="6">
    <source>
        <dbReference type="ARBA" id="ARBA00022475"/>
    </source>
</evidence>
<dbReference type="GO" id="GO:0060003">
    <property type="term" value="P:copper ion export"/>
    <property type="evidence" value="ECO:0007669"/>
    <property type="project" value="UniProtKB-ARBA"/>
</dbReference>
<dbReference type="InterPro" id="IPR059000">
    <property type="entry name" value="ATPase_P-type_domA"/>
</dbReference>
<evidence type="ECO:0000256" key="19">
    <source>
        <dbReference type="ARBA" id="ARBA00023136"/>
    </source>
</evidence>
<dbReference type="SFLD" id="SFLDF00027">
    <property type="entry name" value="p-type_atpase"/>
    <property type="match status" value="1"/>
</dbReference>
<keyword evidence="13 23" id="KW-0067">ATP-binding</keyword>
<dbReference type="SUPFAM" id="SSF56784">
    <property type="entry name" value="HAD-like"/>
    <property type="match status" value="1"/>
</dbReference>
<dbReference type="GO" id="GO:0005507">
    <property type="term" value="F:copper ion binding"/>
    <property type="evidence" value="ECO:0007669"/>
    <property type="project" value="TreeGrafter"/>
</dbReference>
<keyword evidence="8 23" id="KW-0812">Transmembrane</keyword>
<evidence type="ECO:0000256" key="15">
    <source>
        <dbReference type="ARBA" id="ARBA00022967"/>
    </source>
</evidence>
<feature type="transmembrane region" description="Helical" evidence="23">
    <location>
        <begin position="531"/>
        <end position="554"/>
    </location>
</feature>
<dbReference type="Pfam" id="PF00122">
    <property type="entry name" value="E1-E2_ATPase"/>
    <property type="match status" value="1"/>
</dbReference>
<dbReference type="FunFam" id="2.70.150.10:FF:000020">
    <property type="entry name" value="Copper-exporting P-type ATPase A"/>
    <property type="match status" value="1"/>
</dbReference>
<keyword evidence="10" id="KW-0677">Repeat</keyword>
<feature type="domain" description="HMA" evidence="25">
    <location>
        <begin position="164"/>
        <end position="228"/>
    </location>
</feature>
<keyword evidence="18" id="KW-0406">Ion transport</keyword>
<dbReference type="InterPro" id="IPR023298">
    <property type="entry name" value="ATPase_P-typ_TM_dom_sf"/>
</dbReference>
<keyword evidence="12" id="KW-0187">Copper transport</keyword>
<evidence type="ECO:0000256" key="9">
    <source>
        <dbReference type="ARBA" id="ARBA00022723"/>
    </source>
</evidence>
<evidence type="ECO:0000256" key="23">
    <source>
        <dbReference type="RuleBase" id="RU362081"/>
    </source>
</evidence>
<dbReference type="Gene3D" id="2.70.150.10">
    <property type="entry name" value="Calcium-transporting ATPase, cytoplasmic transduction domain A"/>
    <property type="match status" value="1"/>
</dbReference>
<dbReference type="GO" id="GO:0016887">
    <property type="term" value="F:ATP hydrolysis activity"/>
    <property type="evidence" value="ECO:0007669"/>
    <property type="project" value="InterPro"/>
</dbReference>
<dbReference type="InterPro" id="IPR027256">
    <property type="entry name" value="P-typ_ATPase_IB"/>
</dbReference>
<keyword evidence="9 23" id="KW-0479">Metal-binding</keyword>
<dbReference type="Gene3D" id="3.40.50.1000">
    <property type="entry name" value="HAD superfamily/HAD-like"/>
    <property type="match status" value="1"/>
</dbReference>
<dbReference type="InterPro" id="IPR008250">
    <property type="entry name" value="ATPase_P-typ_transduc_dom_A_sf"/>
</dbReference>
<dbReference type="STRING" id="1918946.VPAL9027_00188"/>
<dbReference type="InterPro" id="IPR023299">
    <property type="entry name" value="ATPase_P-typ_cyto_dom_N"/>
</dbReference>
<dbReference type="SUPFAM" id="SSF81653">
    <property type="entry name" value="Calcium ATPase, transduction domain A"/>
    <property type="match status" value="1"/>
</dbReference>
<evidence type="ECO:0000256" key="1">
    <source>
        <dbReference type="ARBA" id="ARBA00004651"/>
    </source>
</evidence>
<dbReference type="InterPro" id="IPR017969">
    <property type="entry name" value="Heavy-metal-associated_CS"/>
</dbReference>
<dbReference type="InterPro" id="IPR036163">
    <property type="entry name" value="HMA_dom_sf"/>
</dbReference>
<dbReference type="Pfam" id="PF00403">
    <property type="entry name" value="HMA"/>
    <property type="match status" value="1"/>
</dbReference>
<dbReference type="CDD" id="cd02094">
    <property type="entry name" value="P-type_ATPase_Cu-like"/>
    <property type="match status" value="1"/>
</dbReference>
<evidence type="ECO:0000256" key="24">
    <source>
        <dbReference type="SAM" id="MobiDB-lite"/>
    </source>
</evidence>
<dbReference type="PANTHER" id="PTHR43520">
    <property type="entry name" value="ATP7, ISOFORM B"/>
    <property type="match status" value="1"/>
</dbReference>
<dbReference type="InterPro" id="IPR018303">
    <property type="entry name" value="ATPase_P-typ_P_site"/>
</dbReference>
<evidence type="ECO:0000256" key="2">
    <source>
        <dbReference type="ARBA" id="ARBA00006024"/>
    </source>
</evidence>
<evidence type="ECO:0000256" key="12">
    <source>
        <dbReference type="ARBA" id="ARBA00022796"/>
    </source>
</evidence>
<evidence type="ECO:0000256" key="18">
    <source>
        <dbReference type="ARBA" id="ARBA00023065"/>
    </source>
</evidence>
<evidence type="ECO:0000256" key="8">
    <source>
        <dbReference type="ARBA" id="ARBA00022692"/>
    </source>
</evidence>
<evidence type="ECO:0000256" key="22">
    <source>
        <dbReference type="ARBA" id="ARBA00049289"/>
    </source>
</evidence>
<comment type="similarity">
    <text evidence="2 23">Belongs to the cation transport ATPase (P-type) (TC 3.A.3) family. Type IB subfamily.</text>
</comment>
<feature type="transmembrane region" description="Helical" evidence="23">
    <location>
        <begin position="503"/>
        <end position="525"/>
    </location>
</feature>
<dbReference type="InterPro" id="IPR036412">
    <property type="entry name" value="HAD-like_sf"/>
</dbReference>